<keyword evidence="7" id="KW-1185">Reference proteome</keyword>
<feature type="transmembrane region" description="Helical" evidence="4">
    <location>
        <begin position="21"/>
        <end position="40"/>
    </location>
</feature>
<dbReference type="Proteomes" id="UP001041814">
    <property type="component" value="Unassembled WGS sequence"/>
</dbReference>
<dbReference type="InterPro" id="IPR004089">
    <property type="entry name" value="MCPsignal_dom"/>
</dbReference>
<comment type="similarity">
    <text evidence="2">Belongs to the methyl-accepting chemotaxis (MCP) protein family.</text>
</comment>
<dbReference type="PANTHER" id="PTHR32089:SF112">
    <property type="entry name" value="LYSOZYME-LIKE PROTEIN-RELATED"/>
    <property type="match status" value="1"/>
</dbReference>
<evidence type="ECO:0000256" key="2">
    <source>
        <dbReference type="ARBA" id="ARBA00029447"/>
    </source>
</evidence>
<comment type="caution">
    <text evidence="6">The sequence shown here is derived from an EMBL/GenBank/DDBJ whole genome shotgun (WGS) entry which is preliminary data.</text>
</comment>
<keyword evidence="1 3" id="KW-0807">Transducer</keyword>
<organism evidence="6 7">
    <name type="scientific">Rubrivivax gelatinosus</name>
    <name type="common">Rhodocyclus gelatinosus</name>
    <name type="synonym">Rhodopseudomonas gelatinosa</name>
    <dbReference type="NCBI Taxonomy" id="28068"/>
    <lineage>
        <taxon>Bacteria</taxon>
        <taxon>Pseudomonadati</taxon>
        <taxon>Pseudomonadota</taxon>
        <taxon>Betaproteobacteria</taxon>
        <taxon>Burkholderiales</taxon>
        <taxon>Sphaerotilaceae</taxon>
        <taxon>Rubrivivax</taxon>
    </lineage>
</organism>
<feature type="domain" description="Methyl-accepting transducer" evidence="5">
    <location>
        <begin position="169"/>
        <end position="246"/>
    </location>
</feature>
<name>A0ABS1DQV7_RUBGE</name>
<dbReference type="PROSITE" id="PS50111">
    <property type="entry name" value="CHEMOTAXIS_TRANSDUC_2"/>
    <property type="match status" value="1"/>
</dbReference>
<dbReference type="InterPro" id="IPR004090">
    <property type="entry name" value="Chemotax_Me-accpt_rcpt"/>
</dbReference>
<evidence type="ECO:0000313" key="6">
    <source>
        <dbReference type="EMBL" id="MBK1711843.1"/>
    </source>
</evidence>
<reference evidence="6" key="2">
    <citation type="journal article" date="2020" name="Microorganisms">
        <title>Osmotic Adaptation and Compatible Solute Biosynthesis of Phototrophic Bacteria as Revealed from Genome Analyses.</title>
        <authorList>
            <person name="Imhoff J.F."/>
            <person name="Rahn T."/>
            <person name="Kunzel S."/>
            <person name="Keller A."/>
            <person name="Neulinger S.C."/>
        </authorList>
    </citation>
    <scope>NUCLEOTIDE SEQUENCE</scope>
    <source>
        <strain evidence="6">IM 151</strain>
    </source>
</reference>
<dbReference type="PRINTS" id="PR00260">
    <property type="entry name" value="CHEMTRNSDUCR"/>
</dbReference>
<evidence type="ECO:0000313" key="7">
    <source>
        <dbReference type="Proteomes" id="UP001041814"/>
    </source>
</evidence>
<keyword evidence="4" id="KW-1133">Transmembrane helix</keyword>
<keyword evidence="4" id="KW-0812">Transmembrane</keyword>
<sequence length="397" mass="41783">MTELSLPRPRTALAAARPRLSLRRWRATTVALPLVLLLGAAASGEWVGWLALLALLAVAVWSDRRSAAQERRHQDEMRSWLDGQTALGRDLAPLWSAHVDGARGQMESAIVALTDRFGGIVSSLDTALAAAGSGGDHGASEVQGRSRRDLEGVLGSLQAAMDGNAVLRQAVQQLAPFVAELREMATEVSAIASKTNLLAINAAIEAAHAGPEGRGFGVLAQEVRKLSAQSATTGERMARDVDAISKAIVQACGNADRAAATETQTLAASQSAIHGVLADFEGVTRSLEAAAARLQTESQGIQGEVVQALVQLQFQDRVSQRLSHVRDSLLHLAALSDSVRQRFEQQGSSAPLDTGVLLEELRSSYAMSDEHLTETAAGTPAATPAPAAPAEDAVTFF</sequence>
<dbReference type="RefSeq" id="WP_200229898.1">
    <property type="nucleotide sequence ID" value="NZ_NRRT01000039.1"/>
</dbReference>
<reference evidence="6" key="1">
    <citation type="submission" date="2017-08" db="EMBL/GenBank/DDBJ databases">
        <authorList>
            <person name="Imhoff J.F."/>
            <person name="Rahn T."/>
            <person name="Kuenzel S."/>
            <person name="Neulinger S.C."/>
        </authorList>
    </citation>
    <scope>NUCLEOTIDE SEQUENCE</scope>
    <source>
        <strain evidence="6">IM 151</strain>
    </source>
</reference>
<evidence type="ECO:0000259" key="5">
    <source>
        <dbReference type="PROSITE" id="PS50111"/>
    </source>
</evidence>
<accession>A0ABS1DQV7</accession>
<evidence type="ECO:0000256" key="3">
    <source>
        <dbReference type="PROSITE-ProRule" id="PRU00284"/>
    </source>
</evidence>
<gene>
    <name evidence="6" type="ORF">CKO43_03490</name>
</gene>
<dbReference type="Gene3D" id="1.10.287.950">
    <property type="entry name" value="Methyl-accepting chemotaxis protein"/>
    <property type="match status" value="1"/>
</dbReference>
<dbReference type="Pfam" id="PF00015">
    <property type="entry name" value="MCPsignal"/>
    <property type="match status" value="1"/>
</dbReference>
<keyword evidence="4" id="KW-0472">Membrane</keyword>
<evidence type="ECO:0000256" key="1">
    <source>
        <dbReference type="ARBA" id="ARBA00023224"/>
    </source>
</evidence>
<proteinExistence type="inferred from homology"/>
<evidence type="ECO:0000256" key="4">
    <source>
        <dbReference type="SAM" id="Phobius"/>
    </source>
</evidence>
<dbReference type="PANTHER" id="PTHR32089">
    <property type="entry name" value="METHYL-ACCEPTING CHEMOTAXIS PROTEIN MCPB"/>
    <property type="match status" value="1"/>
</dbReference>
<dbReference type="EMBL" id="NRRU01000008">
    <property type="protein sequence ID" value="MBK1711843.1"/>
    <property type="molecule type" value="Genomic_DNA"/>
</dbReference>
<dbReference type="SUPFAM" id="SSF58104">
    <property type="entry name" value="Methyl-accepting chemotaxis protein (MCP) signaling domain"/>
    <property type="match status" value="1"/>
</dbReference>
<protein>
    <submittedName>
        <fullName evidence="6">Chemotaxis protein</fullName>
    </submittedName>
</protein>